<dbReference type="InterPro" id="IPR024078">
    <property type="entry name" value="LmbE-like_dom_sf"/>
</dbReference>
<dbReference type="InterPro" id="IPR003737">
    <property type="entry name" value="GlcNAc_PI_deacetylase-related"/>
</dbReference>
<gene>
    <name evidence="3" type="ORF">K7862_10485</name>
</gene>
<dbReference type="PANTHER" id="PTHR12993">
    <property type="entry name" value="N-ACETYLGLUCOSAMINYL-PHOSPHATIDYLINOSITOL DE-N-ACETYLASE-RELATED"/>
    <property type="match status" value="1"/>
</dbReference>
<dbReference type="EMBL" id="JAINZZ010000009">
    <property type="protein sequence ID" value="MBY8878056.1"/>
    <property type="molecule type" value="Genomic_DNA"/>
</dbReference>
<dbReference type="SUPFAM" id="SSF102588">
    <property type="entry name" value="LmbE-like"/>
    <property type="match status" value="1"/>
</dbReference>
<feature type="region of interest" description="Disordered" evidence="2">
    <location>
        <begin position="242"/>
        <end position="263"/>
    </location>
</feature>
<evidence type="ECO:0000313" key="4">
    <source>
        <dbReference type="Proteomes" id="UP000778578"/>
    </source>
</evidence>
<keyword evidence="1" id="KW-0862">Zinc</keyword>
<dbReference type="PROSITE" id="PS51257">
    <property type="entry name" value="PROKAR_LIPOPROTEIN"/>
    <property type="match status" value="1"/>
</dbReference>
<dbReference type="SUPFAM" id="SSF89372">
    <property type="entry name" value="Fucose-specific lectin"/>
    <property type="match status" value="1"/>
</dbReference>
<dbReference type="Gene3D" id="3.40.50.10320">
    <property type="entry name" value="LmbE-like"/>
    <property type="match status" value="1"/>
</dbReference>
<comment type="caution">
    <text evidence="3">The sequence shown here is derived from an EMBL/GenBank/DDBJ whole genome shotgun (WGS) entry which is preliminary data.</text>
</comment>
<dbReference type="Proteomes" id="UP000778578">
    <property type="component" value="Unassembled WGS sequence"/>
</dbReference>
<dbReference type="PANTHER" id="PTHR12993:SF26">
    <property type="entry name" value="1D-MYO-INOSITOL 2-ACETAMIDO-2-DEOXY-ALPHA-D-GLUCOPYRANOSIDE DEACETYLASE"/>
    <property type="match status" value="1"/>
</dbReference>
<feature type="region of interest" description="Disordered" evidence="2">
    <location>
        <begin position="29"/>
        <end position="48"/>
    </location>
</feature>
<reference evidence="3 4" key="1">
    <citation type="submission" date="2021-08" db="EMBL/GenBank/DDBJ databases">
        <title>WGS of actinomycetes from Thailand.</title>
        <authorList>
            <person name="Thawai C."/>
        </authorList>
    </citation>
    <scope>NUCLEOTIDE SEQUENCE [LARGE SCALE GENOMIC DNA]</scope>
    <source>
        <strain evidence="3 4">PLK6-54</strain>
    </source>
</reference>
<name>A0ABS7Q5D8_9ACTN</name>
<sequence length="596" mass="63967">MNDTSPRPPSRRALLGAAGAAAAGFALTGCGPSGPRPSPPAAPAAPQSYRTGAAPLVLQILAHPDDDLYFMNPDTLHTLQSGVPVVSVYVTGGESTGVNHEPDEKRKHRHRHDRGAYSSARHQGLRQAYATMLGLPHFTPWRREVVTLLPGEGPFAEVDTLSNGRVKATLVFLQVSMHEPDPGASLPLMWAKPGVTLPYVVAEGAPSPADQAGQWTHDTLVAALAGLLDHYRPTLIRTLDPDPDIQVHDRTHPKDSDQPGYSDHRDHTAAALFAWKAVTHWVSRATTRDGVAPDFGTAVYRGYYNQRWPFNLPPATVALKGRLLFQYGGDENWACGNPGGCGDYGQGRNQPMTNRKGWVRSTHQRYPATPPTAVTGTPGRRTSFEVRGTRVVRRAETAAGVWGPPQDLGGGPLAPALSAVPQPDGGTLLFALRFAALEGNGGPNTRDVVQWRAGRWTSLGNPERGDRARRTGAPVALTTPDGRVHLFVRNASKGLSTRVLDATGWGPWQDLRGGEIQEGLAVLTDRSGRAHVLAAGHDTIHHWAQELPGGPVVLRPPTGLPRPGDHPVAVPTPDGAIDVTYRRPASTRFVHARIAV</sequence>
<dbReference type="RefSeq" id="WP_222962205.1">
    <property type="nucleotide sequence ID" value="NZ_JAINZZ010000009.1"/>
</dbReference>
<organism evidence="3 4">
    <name type="scientific">Actinacidiphila acidipaludis</name>
    <dbReference type="NCBI Taxonomy" id="2873382"/>
    <lineage>
        <taxon>Bacteria</taxon>
        <taxon>Bacillati</taxon>
        <taxon>Actinomycetota</taxon>
        <taxon>Actinomycetes</taxon>
        <taxon>Kitasatosporales</taxon>
        <taxon>Streptomycetaceae</taxon>
        <taxon>Actinacidiphila</taxon>
    </lineage>
</organism>
<dbReference type="Pfam" id="PF02585">
    <property type="entry name" value="PIG-L"/>
    <property type="match status" value="1"/>
</dbReference>
<evidence type="ECO:0000313" key="3">
    <source>
        <dbReference type="EMBL" id="MBY8878056.1"/>
    </source>
</evidence>
<feature type="compositionally biased region" description="Basic and acidic residues" evidence="2">
    <location>
        <begin position="245"/>
        <end position="263"/>
    </location>
</feature>
<accession>A0ABS7Q5D8</accession>
<keyword evidence="4" id="KW-1185">Reference proteome</keyword>
<feature type="region of interest" description="Disordered" evidence="2">
    <location>
        <begin position="93"/>
        <end position="121"/>
    </location>
</feature>
<protein>
    <submittedName>
        <fullName evidence="3">PIG-L family deacetylase</fullName>
    </submittedName>
</protein>
<evidence type="ECO:0000256" key="2">
    <source>
        <dbReference type="SAM" id="MobiDB-lite"/>
    </source>
</evidence>
<evidence type="ECO:0000256" key="1">
    <source>
        <dbReference type="ARBA" id="ARBA00022833"/>
    </source>
</evidence>
<dbReference type="PROSITE" id="PS51318">
    <property type="entry name" value="TAT"/>
    <property type="match status" value="1"/>
</dbReference>
<dbReference type="Gene3D" id="2.120.10.70">
    <property type="entry name" value="Fucose-specific lectin"/>
    <property type="match status" value="1"/>
</dbReference>
<feature type="compositionally biased region" description="Pro residues" evidence="2">
    <location>
        <begin position="34"/>
        <end position="43"/>
    </location>
</feature>
<proteinExistence type="predicted"/>
<dbReference type="InterPro" id="IPR006311">
    <property type="entry name" value="TAT_signal"/>
</dbReference>